<comment type="caution">
    <text evidence="2">The sequence shown here is derived from an EMBL/GenBank/DDBJ whole genome shotgun (WGS) entry which is preliminary data.</text>
</comment>
<gene>
    <name evidence="2" type="ORF">B1202_02480</name>
</gene>
<name>A0A1T1H6R4_9GAMM</name>
<dbReference type="AlphaFoldDB" id="A0A1T1H6R4"/>
<evidence type="ECO:0008006" key="4">
    <source>
        <dbReference type="Google" id="ProtNLM"/>
    </source>
</evidence>
<reference evidence="2 3" key="1">
    <citation type="submission" date="2017-02" db="EMBL/GenBank/DDBJ databases">
        <title>Acinetobacter sp. ANC 4945, whole genome shotgun sequencing project.</title>
        <authorList>
            <person name="Radolfova-Krizova L."/>
            <person name="Al Atrouni A."/>
            <person name="Nemec A."/>
        </authorList>
    </citation>
    <scope>NUCLEOTIDE SEQUENCE [LARGE SCALE GENOMIC DNA]</scope>
    <source>
        <strain evidence="2 3">ANC 4945</strain>
    </source>
</reference>
<feature type="compositionally biased region" description="Basic and acidic residues" evidence="1">
    <location>
        <begin position="14"/>
        <end position="34"/>
    </location>
</feature>
<dbReference type="EMBL" id="MVKX01000001">
    <property type="protein sequence ID" value="OOV85528.1"/>
    <property type="molecule type" value="Genomic_DNA"/>
</dbReference>
<feature type="region of interest" description="Disordered" evidence="1">
    <location>
        <begin position="1"/>
        <end position="34"/>
    </location>
</feature>
<dbReference type="CDD" id="cd00085">
    <property type="entry name" value="HNHc"/>
    <property type="match status" value="1"/>
</dbReference>
<dbReference type="InterPro" id="IPR003615">
    <property type="entry name" value="HNH_nuc"/>
</dbReference>
<organism evidence="2 3">
    <name type="scientific">Acinetobacter amyesii</name>
    <dbReference type="NCBI Taxonomy" id="2942470"/>
    <lineage>
        <taxon>Bacteria</taxon>
        <taxon>Pseudomonadati</taxon>
        <taxon>Pseudomonadota</taxon>
        <taxon>Gammaproteobacteria</taxon>
        <taxon>Moraxellales</taxon>
        <taxon>Moraxellaceae</taxon>
        <taxon>Acinetobacter</taxon>
    </lineage>
</organism>
<keyword evidence="3" id="KW-1185">Reference proteome</keyword>
<evidence type="ECO:0000313" key="3">
    <source>
        <dbReference type="Proteomes" id="UP000191160"/>
    </source>
</evidence>
<proteinExistence type="predicted"/>
<evidence type="ECO:0000313" key="2">
    <source>
        <dbReference type="EMBL" id="OOV85528.1"/>
    </source>
</evidence>
<evidence type="ECO:0000256" key="1">
    <source>
        <dbReference type="SAM" id="MobiDB-lite"/>
    </source>
</evidence>
<accession>A0A1T1H6R4</accession>
<dbReference type="Proteomes" id="UP000191160">
    <property type="component" value="Unassembled WGS sequence"/>
</dbReference>
<protein>
    <recommendedName>
        <fullName evidence="4">HNH endonuclease</fullName>
    </recommendedName>
</protein>
<sequence>MGYAGMGKKNRAAHWQEHEQSADKAEKARSKPLKDDKAKAWRKACADYLLANRYCYDCTKRGYTSPADQVAHIDQPISQVKFWNIDNWQALCEPCFQRITEGKPLTVQEPIPKDAKLYTVK</sequence>